<feature type="transmembrane region" description="Helical" evidence="2">
    <location>
        <begin position="171"/>
        <end position="194"/>
    </location>
</feature>
<dbReference type="AlphaFoldDB" id="A0A9N9WE17"/>
<keyword evidence="4" id="KW-1185">Reference proteome</keyword>
<keyword evidence="2" id="KW-0812">Transmembrane</keyword>
<gene>
    <name evidence="3" type="ORF">DIATSA_LOCUS6909</name>
</gene>
<feature type="transmembrane region" description="Helical" evidence="2">
    <location>
        <begin position="24"/>
        <end position="44"/>
    </location>
</feature>
<reference evidence="3" key="1">
    <citation type="submission" date="2021-12" db="EMBL/GenBank/DDBJ databases">
        <authorList>
            <person name="King R."/>
        </authorList>
    </citation>
    <scope>NUCLEOTIDE SEQUENCE</scope>
</reference>
<proteinExistence type="predicted"/>
<evidence type="ECO:0000313" key="3">
    <source>
        <dbReference type="EMBL" id="CAG9789153.1"/>
    </source>
</evidence>
<dbReference type="Proteomes" id="UP001153714">
    <property type="component" value="Chromosome 2"/>
</dbReference>
<reference evidence="3" key="2">
    <citation type="submission" date="2022-10" db="EMBL/GenBank/DDBJ databases">
        <authorList>
            <consortium name="ENA_rothamsted_submissions"/>
            <consortium name="culmorum"/>
            <person name="King R."/>
        </authorList>
    </citation>
    <scope>NUCLEOTIDE SEQUENCE</scope>
</reference>
<sequence>MTVLLYDYRELEERAARHLRAWKVWHLILFSLAAIFGVVNYVLLQNAMQLVDNNCVLFPRLLDFHMVDQTNANTTIILEFMNNYEDISKENSHKNLAPNETVAQETLHDNSTEKLLSKRETIVDNETMESFETTIEIGNVTIVTGNKTHRLVLDTTRTLFALDSECQFAEYMPIMATMCALVWITFFTMCPGGGRPRSGLKQPWRILTPALLFALVLVALTGHSFARTNGGLHEFCAAFVNVTNSTTCSSVEPYLYNNWNTTWGMGARAASVRAASAAVWASWTCVAALLLARCLTAPDFNVKKTGVYLIKDPQGKITPHLSKSDSRRMRRSPLESPSHQEATSMKSEPTSITELPTVSAYQQQDSAPTSLMTTPIKKTENTDLIEMTYTPQERRLD</sequence>
<feature type="region of interest" description="Disordered" evidence="1">
    <location>
        <begin position="318"/>
        <end position="397"/>
    </location>
</feature>
<dbReference type="OrthoDB" id="8173371at2759"/>
<feature type="compositionally biased region" description="Polar residues" evidence="1">
    <location>
        <begin position="335"/>
        <end position="373"/>
    </location>
</feature>
<feature type="transmembrane region" description="Helical" evidence="2">
    <location>
        <begin position="206"/>
        <end position="226"/>
    </location>
</feature>
<accession>A0A9N9WE17</accession>
<organism evidence="3 4">
    <name type="scientific">Diatraea saccharalis</name>
    <name type="common">sugarcane borer</name>
    <dbReference type="NCBI Taxonomy" id="40085"/>
    <lineage>
        <taxon>Eukaryota</taxon>
        <taxon>Metazoa</taxon>
        <taxon>Ecdysozoa</taxon>
        <taxon>Arthropoda</taxon>
        <taxon>Hexapoda</taxon>
        <taxon>Insecta</taxon>
        <taxon>Pterygota</taxon>
        <taxon>Neoptera</taxon>
        <taxon>Endopterygota</taxon>
        <taxon>Lepidoptera</taxon>
        <taxon>Glossata</taxon>
        <taxon>Ditrysia</taxon>
        <taxon>Pyraloidea</taxon>
        <taxon>Crambidae</taxon>
        <taxon>Crambinae</taxon>
        <taxon>Diatraea</taxon>
    </lineage>
</organism>
<keyword evidence="2" id="KW-1133">Transmembrane helix</keyword>
<evidence type="ECO:0000256" key="1">
    <source>
        <dbReference type="SAM" id="MobiDB-lite"/>
    </source>
</evidence>
<dbReference type="EMBL" id="OU893333">
    <property type="protein sequence ID" value="CAG9789153.1"/>
    <property type="molecule type" value="Genomic_DNA"/>
</dbReference>
<evidence type="ECO:0000313" key="4">
    <source>
        <dbReference type="Proteomes" id="UP001153714"/>
    </source>
</evidence>
<evidence type="ECO:0000256" key="2">
    <source>
        <dbReference type="SAM" id="Phobius"/>
    </source>
</evidence>
<name>A0A9N9WE17_9NEOP</name>
<keyword evidence="2" id="KW-0472">Membrane</keyword>
<protein>
    <submittedName>
        <fullName evidence="3">Uncharacterized protein</fullName>
    </submittedName>
</protein>